<dbReference type="Proteomes" id="UP000050761">
    <property type="component" value="Unassembled WGS sequence"/>
</dbReference>
<evidence type="ECO:0000313" key="2">
    <source>
        <dbReference type="EMBL" id="VDO36536.1"/>
    </source>
</evidence>
<keyword evidence="3" id="KW-1185">Reference proteome</keyword>
<sequence>MNASYSDWIHDQDLTILQRSSHRRERGVRQEDTISPKLFSATLENVFRELEWDDIGVNVDDRILHYLRFADDIMLITPSISPAERMLINFDRVCGNVGLQLNLTKTMFMRNGQ</sequence>
<evidence type="ECO:0000259" key="1">
    <source>
        <dbReference type="PROSITE" id="PS50878"/>
    </source>
</evidence>
<evidence type="ECO:0000313" key="4">
    <source>
        <dbReference type="WBParaSite" id="HPBE_0000353001-mRNA-1"/>
    </source>
</evidence>
<dbReference type="PANTHER" id="PTHR47027:SF20">
    <property type="entry name" value="REVERSE TRANSCRIPTASE-LIKE PROTEIN WITH RNA-DIRECTED DNA POLYMERASE DOMAIN"/>
    <property type="match status" value="1"/>
</dbReference>
<dbReference type="PROSITE" id="PS50878">
    <property type="entry name" value="RT_POL"/>
    <property type="match status" value="1"/>
</dbReference>
<organism evidence="3 4">
    <name type="scientific">Heligmosomoides polygyrus</name>
    <name type="common">Parasitic roundworm</name>
    <dbReference type="NCBI Taxonomy" id="6339"/>
    <lineage>
        <taxon>Eukaryota</taxon>
        <taxon>Metazoa</taxon>
        <taxon>Ecdysozoa</taxon>
        <taxon>Nematoda</taxon>
        <taxon>Chromadorea</taxon>
        <taxon>Rhabditida</taxon>
        <taxon>Rhabditina</taxon>
        <taxon>Rhabditomorpha</taxon>
        <taxon>Strongyloidea</taxon>
        <taxon>Heligmosomidae</taxon>
        <taxon>Heligmosomoides</taxon>
    </lineage>
</organism>
<dbReference type="InterPro" id="IPR000477">
    <property type="entry name" value="RT_dom"/>
</dbReference>
<dbReference type="EMBL" id="UZAH01010056">
    <property type="protein sequence ID" value="VDO36536.1"/>
    <property type="molecule type" value="Genomic_DNA"/>
</dbReference>
<evidence type="ECO:0000313" key="3">
    <source>
        <dbReference type="Proteomes" id="UP000050761"/>
    </source>
</evidence>
<gene>
    <name evidence="2" type="ORF">HPBE_LOCUS3531</name>
</gene>
<name>A0A183FBI8_HELPZ</name>
<feature type="domain" description="Reverse transcriptase" evidence="1">
    <location>
        <begin position="1"/>
        <end position="113"/>
    </location>
</feature>
<dbReference type="PANTHER" id="PTHR47027">
    <property type="entry name" value="REVERSE TRANSCRIPTASE DOMAIN-CONTAINING PROTEIN"/>
    <property type="match status" value="1"/>
</dbReference>
<dbReference type="Pfam" id="PF00078">
    <property type="entry name" value="RVT_1"/>
    <property type="match status" value="1"/>
</dbReference>
<protein>
    <submittedName>
        <fullName evidence="4">Reverse transcriptase domain-containing protein</fullName>
    </submittedName>
</protein>
<reference evidence="4" key="2">
    <citation type="submission" date="2019-09" db="UniProtKB">
        <authorList>
            <consortium name="WormBaseParasite"/>
        </authorList>
    </citation>
    <scope>IDENTIFICATION</scope>
</reference>
<dbReference type="WBParaSite" id="HPBE_0000353001-mRNA-1">
    <property type="protein sequence ID" value="HPBE_0000353001-mRNA-1"/>
    <property type="gene ID" value="HPBE_0000353001"/>
</dbReference>
<proteinExistence type="predicted"/>
<dbReference type="AlphaFoldDB" id="A0A183FBI8"/>
<accession>A0A183FBI8</accession>
<accession>A0A3P7UNS9</accession>
<dbReference type="OrthoDB" id="5838129at2759"/>
<reference evidence="2 3" key="1">
    <citation type="submission" date="2018-11" db="EMBL/GenBank/DDBJ databases">
        <authorList>
            <consortium name="Pathogen Informatics"/>
        </authorList>
    </citation>
    <scope>NUCLEOTIDE SEQUENCE [LARGE SCALE GENOMIC DNA]</scope>
</reference>